<evidence type="ECO:0000256" key="4">
    <source>
        <dbReference type="RuleBase" id="RU000499"/>
    </source>
</evidence>
<dbReference type="PANTHER" id="PTHR11592:SF78">
    <property type="entry name" value="GLUTATHIONE PEROXIDASE"/>
    <property type="match status" value="1"/>
</dbReference>
<evidence type="ECO:0000256" key="2">
    <source>
        <dbReference type="ARBA" id="ARBA00022559"/>
    </source>
</evidence>
<organism evidence="5">
    <name type="scientific">Oikopleura dioica</name>
    <name type="common">Tunicate</name>
    <dbReference type="NCBI Taxonomy" id="34765"/>
    <lineage>
        <taxon>Eukaryota</taxon>
        <taxon>Metazoa</taxon>
        <taxon>Chordata</taxon>
        <taxon>Tunicata</taxon>
        <taxon>Appendicularia</taxon>
        <taxon>Copelata</taxon>
        <taxon>Oikopleuridae</taxon>
        <taxon>Oikopleura</taxon>
    </lineage>
</organism>
<dbReference type="GO" id="GO:0004601">
    <property type="term" value="F:peroxidase activity"/>
    <property type="evidence" value="ECO:0007669"/>
    <property type="project" value="UniProtKB-KW"/>
</dbReference>
<dbReference type="InterPro" id="IPR036869">
    <property type="entry name" value="J_dom_sf"/>
</dbReference>
<dbReference type="SUPFAM" id="SSF46565">
    <property type="entry name" value="Chaperone J-domain"/>
    <property type="match status" value="1"/>
</dbReference>
<name>E4Y7B9_OIKDI</name>
<dbReference type="AlphaFoldDB" id="E4Y7B9"/>
<dbReference type="EMBL" id="FN654306">
    <property type="protein sequence ID" value="CBY31519.1"/>
    <property type="molecule type" value="Genomic_DNA"/>
</dbReference>
<dbReference type="InterPro" id="IPR029759">
    <property type="entry name" value="GPX_AS"/>
</dbReference>
<protein>
    <recommendedName>
        <fullName evidence="4">Glutathione peroxidase</fullName>
    </recommendedName>
</protein>
<dbReference type="GO" id="GO:0006979">
    <property type="term" value="P:response to oxidative stress"/>
    <property type="evidence" value="ECO:0007669"/>
    <property type="project" value="InterPro"/>
</dbReference>
<gene>
    <name evidence="5" type="ORF">GSOID_T00025428001</name>
</gene>
<comment type="similarity">
    <text evidence="1 4">Belongs to the glutathione peroxidase family.</text>
</comment>
<dbReference type="SUPFAM" id="SSF52833">
    <property type="entry name" value="Thioredoxin-like"/>
    <property type="match status" value="1"/>
</dbReference>
<proteinExistence type="inferred from homology"/>
<dbReference type="InterPro" id="IPR036249">
    <property type="entry name" value="Thioredoxin-like_sf"/>
</dbReference>
<keyword evidence="2 4" id="KW-0575">Peroxidase</keyword>
<dbReference type="Pfam" id="PF00255">
    <property type="entry name" value="GSHPx"/>
    <property type="match status" value="1"/>
</dbReference>
<sequence length="381" mass="43777">MSGSTACPYEILGVSDLADEAEIKSAFEAKLASCNYLQAYELLIDAKKRRAFDRQKTDKKEKEYQLKIEQLEKECEKRKSPDEVKIENDEELEKMRNELGELGGAGHYWGDDAYRGWIGQRGCMKEDELKNVLKLLAAGEKKINLKFSVVQNLKVTEGGWAIQFKSPLELDGNYYLYFDLQSSCGAKPIQNKPQSSCTVTLLSFILQKERMKLLLVSVLSFVFGDYLTVPIFNGEKQFQLADAKGKFIIIVNVASNCGYTDLNYKQLVSIKSEFGAALEVVAIPSNNFGEQEPDSSVEIRRKMTETYSLNFPLYDKLDTEKDEFWKQLEKYSGFAPRWNFWKYLIDEDGFVRRVYAHWEEPNVVAADIRKIRDGRTLHEEL</sequence>
<dbReference type="PROSITE" id="PS00460">
    <property type="entry name" value="GLUTATHIONE_PEROXID_1"/>
    <property type="match status" value="1"/>
</dbReference>
<accession>E4Y7B9</accession>
<dbReference type="PROSITE" id="PS51355">
    <property type="entry name" value="GLUTATHIONE_PEROXID_3"/>
    <property type="match status" value="1"/>
</dbReference>
<dbReference type="PANTHER" id="PTHR11592">
    <property type="entry name" value="GLUTATHIONE PEROXIDASE"/>
    <property type="match status" value="1"/>
</dbReference>
<evidence type="ECO:0000256" key="1">
    <source>
        <dbReference type="ARBA" id="ARBA00006926"/>
    </source>
</evidence>
<dbReference type="Proteomes" id="UP000011014">
    <property type="component" value="Unassembled WGS sequence"/>
</dbReference>
<dbReference type="InterPro" id="IPR000889">
    <property type="entry name" value="Glutathione_peroxidase"/>
</dbReference>
<keyword evidence="3 4" id="KW-0560">Oxidoreductase</keyword>
<dbReference type="Gene3D" id="3.40.30.10">
    <property type="entry name" value="Glutaredoxin"/>
    <property type="match status" value="1"/>
</dbReference>
<reference evidence="5" key="1">
    <citation type="journal article" date="2010" name="Science">
        <title>Plasticity of animal genome architecture unmasked by rapid evolution of a pelagic tunicate.</title>
        <authorList>
            <person name="Denoeud F."/>
            <person name="Henriet S."/>
            <person name="Mungpakdee S."/>
            <person name="Aury J.M."/>
            <person name="Da Silva C."/>
            <person name="Brinkmann H."/>
            <person name="Mikhaleva J."/>
            <person name="Olsen L.C."/>
            <person name="Jubin C."/>
            <person name="Canestro C."/>
            <person name="Bouquet J.M."/>
            <person name="Danks G."/>
            <person name="Poulain J."/>
            <person name="Campsteijn C."/>
            <person name="Adamski M."/>
            <person name="Cross I."/>
            <person name="Yadetie F."/>
            <person name="Muffato M."/>
            <person name="Louis A."/>
            <person name="Butcher S."/>
            <person name="Tsagkogeorga G."/>
            <person name="Konrad A."/>
            <person name="Singh S."/>
            <person name="Jensen M.F."/>
            <person name="Cong E.H."/>
            <person name="Eikeseth-Otteraa H."/>
            <person name="Noel B."/>
            <person name="Anthouard V."/>
            <person name="Porcel B.M."/>
            <person name="Kachouri-Lafond R."/>
            <person name="Nishino A."/>
            <person name="Ugolini M."/>
            <person name="Chourrout P."/>
            <person name="Nishida H."/>
            <person name="Aasland R."/>
            <person name="Huzurbazar S."/>
            <person name="Westhof E."/>
            <person name="Delsuc F."/>
            <person name="Lehrach H."/>
            <person name="Reinhardt R."/>
            <person name="Weissenbach J."/>
            <person name="Roy S.W."/>
            <person name="Artiguenave F."/>
            <person name="Postlethwait J.H."/>
            <person name="Manak J.R."/>
            <person name="Thompson E.M."/>
            <person name="Jaillon O."/>
            <person name="Du Pasquier L."/>
            <person name="Boudinot P."/>
            <person name="Liberles D.A."/>
            <person name="Volff J.N."/>
            <person name="Philippe H."/>
            <person name="Lenhard B."/>
            <person name="Roest Crollius H."/>
            <person name="Wincker P."/>
            <person name="Chourrout D."/>
        </authorList>
    </citation>
    <scope>NUCLEOTIDE SEQUENCE [LARGE SCALE GENOMIC DNA]</scope>
</reference>
<evidence type="ECO:0000313" key="5">
    <source>
        <dbReference type="EMBL" id="CBY31519.1"/>
    </source>
</evidence>
<evidence type="ECO:0000256" key="3">
    <source>
        <dbReference type="ARBA" id="ARBA00023002"/>
    </source>
</evidence>
<dbReference type="PRINTS" id="PR01011">
    <property type="entry name" value="GLUTPROXDASE"/>
</dbReference>